<reference evidence="2" key="1">
    <citation type="submission" date="2023-03" db="EMBL/GenBank/DDBJ databases">
        <title>Andean soil-derived lignocellulolytic bacterial consortium as a source of novel taxa and putative plastic-active enzymes.</title>
        <authorList>
            <person name="Diaz-Garcia L."/>
            <person name="Chuvochina M."/>
            <person name="Feuerriegel G."/>
            <person name="Bunk B."/>
            <person name="Sproer C."/>
            <person name="Streit W.R."/>
            <person name="Rodriguez L.M."/>
            <person name="Overmann J."/>
            <person name="Jimenez D.J."/>
        </authorList>
    </citation>
    <scope>NUCLEOTIDE SEQUENCE</scope>
    <source>
        <strain evidence="2">MAG 7</strain>
    </source>
</reference>
<sequence>MAFSKIKTENDYAVAIAQIEVFLKKGFANLSEEETALLEKISKAVAAYEKEYYPVPKPSSIAEMIELKMYEMRLNQKKLAELMKIAPDKLSQILNGKREPDVPFLKAAHQRLGIDAAFLLNHA</sequence>
<dbReference type="SUPFAM" id="SSF47413">
    <property type="entry name" value="lambda repressor-like DNA-binding domains"/>
    <property type="match status" value="1"/>
</dbReference>
<dbReference type="InterPro" id="IPR001387">
    <property type="entry name" value="Cro/C1-type_HTH"/>
</dbReference>
<dbReference type="GO" id="GO:0003677">
    <property type="term" value="F:DNA binding"/>
    <property type="evidence" value="ECO:0007669"/>
    <property type="project" value="InterPro"/>
</dbReference>
<gene>
    <name evidence="2" type="ORF">P0Y53_11150</name>
</gene>
<name>A0AAJ5WVQ7_9BACT</name>
<organism evidence="2 3">
    <name type="scientific">Candidatus Pseudobacter hemicellulosilyticus</name>
    <dbReference type="NCBI Taxonomy" id="3121375"/>
    <lineage>
        <taxon>Bacteria</taxon>
        <taxon>Pseudomonadati</taxon>
        <taxon>Bacteroidota</taxon>
        <taxon>Chitinophagia</taxon>
        <taxon>Chitinophagales</taxon>
        <taxon>Chitinophagaceae</taxon>
        <taxon>Pseudobacter</taxon>
    </lineage>
</organism>
<dbReference type="Proteomes" id="UP001220610">
    <property type="component" value="Chromosome"/>
</dbReference>
<evidence type="ECO:0000259" key="1">
    <source>
        <dbReference type="SMART" id="SM00530"/>
    </source>
</evidence>
<evidence type="ECO:0000313" key="2">
    <source>
        <dbReference type="EMBL" id="WEK38056.1"/>
    </source>
</evidence>
<proteinExistence type="predicted"/>
<accession>A0AAJ5WVQ7</accession>
<dbReference type="Gene3D" id="1.10.260.40">
    <property type="entry name" value="lambda repressor-like DNA-binding domains"/>
    <property type="match status" value="1"/>
</dbReference>
<dbReference type="CDD" id="cd00093">
    <property type="entry name" value="HTH_XRE"/>
    <property type="match status" value="1"/>
</dbReference>
<dbReference type="Pfam" id="PF01381">
    <property type="entry name" value="HTH_3"/>
    <property type="match status" value="1"/>
</dbReference>
<dbReference type="SMART" id="SM00530">
    <property type="entry name" value="HTH_XRE"/>
    <property type="match status" value="1"/>
</dbReference>
<evidence type="ECO:0000313" key="3">
    <source>
        <dbReference type="Proteomes" id="UP001220610"/>
    </source>
</evidence>
<dbReference type="EMBL" id="CP119311">
    <property type="protein sequence ID" value="WEK38056.1"/>
    <property type="molecule type" value="Genomic_DNA"/>
</dbReference>
<protein>
    <submittedName>
        <fullName evidence="2">Helix-turn-helix domain-containing protein</fullName>
    </submittedName>
</protein>
<dbReference type="InterPro" id="IPR010982">
    <property type="entry name" value="Lambda_DNA-bd_dom_sf"/>
</dbReference>
<dbReference type="AlphaFoldDB" id="A0AAJ5WVQ7"/>
<feature type="domain" description="HTH cro/C1-type" evidence="1">
    <location>
        <begin position="68"/>
        <end position="119"/>
    </location>
</feature>